<dbReference type="AlphaFoldDB" id="A0A1F5G7R1"/>
<dbReference type="STRING" id="1797714.A3D04_01765"/>
<evidence type="ECO:0000313" key="2">
    <source>
        <dbReference type="Proteomes" id="UP000177369"/>
    </source>
</evidence>
<gene>
    <name evidence="1" type="ORF">A3D04_01765</name>
</gene>
<dbReference type="Proteomes" id="UP000177369">
    <property type="component" value="Unassembled WGS sequence"/>
</dbReference>
<dbReference type="EMBL" id="MFBD01000042">
    <property type="protein sequence ID" value="OGD87891.1"/>
    <property type="molecule type" value="Genomic_DNA"/>
</dbReference>
<reference evidence="1 2" key="1">
    <citation type="journal article" date="2016" name="Nat. Commun.">
        <title>Thousands of microbial genomes shed light on interconnected biogeochemical processes in an aquifer system.</title>
        <authorList>
            <person name="Anantharaman K."/>
            <person name="Brown C.T."/>
            <person name="Hug L.A."/>
            <person name="Sharon I."/>
            <person name="Castelle C.J."/>
            <person name="Probst A.J."/>
            <person name="Thomas B.C."/>
            <person name="Singh A."/>
            <person name="Wilkins M.J."/>
            <person name="Karaoz U."/>
            <person name="Brodie E.L."/>
            <person name="Williams K.H."/>
            <person name="Hubbard S.S."/>
            <person name="Banfield J.F."/>
        </authorList>
    </citation>
    <scope>NUCLEOTIDE SEQUENCE [LARGE SCALE GENOMIC DNA]</scope>
</reference>
<accession>A0A1F5G7R1</accession>
<organism evidence="1 2">
    <name type="scientific">Candidatus Curtissbacteria bacterium RIFCSPHIGHO2_02_FULL_40_16b</name>
    <dbReference type="NCBI Taxonomy" id="1797714"/>
    <lineage>
        <taxon>Bacteria</taxon>
        <taxon>Candidatus Curtissiibacteriota</taxon>
    </lineage>
</organism>
<evidence type="ECO:0000313" key="1">
    <source>
        <dbReference type="EMBL" id="OGD87891.1"/>
    </source>
</evidence>
<proteinExistence type="predicted"/>
<sequence length="218" mass="25100">MTEQVGSEVGSGLAEIVNSEKFTQEFKDLTPSRRTALYRDLSRAADLVNNQRRELAFAGLASRKELIDIIIDNRKYFTTGSFAKQHEVLRLFRQGKVLLFPDDADRVRLPKPVQGVLDEASRHIRRYGDESVVNLCDYDVYRLSTYGVFIDERLIQVNTIPELRNFHLLLSSRNVPVFLAPMPSKDESVQLLNIITQRFSEWDAIVDEPQQQKDETIQ</sequence>
<protein>
    <submittedName>
        <fullName evidence="1">Uncharacterized protein</fullName>
    </submittedName>
</protein>
<comment type="caution">
    <text evidence="1">The sequence shown here is derived from an EMBL/GenBank/DDBJ whole genome shotgun (WGS) entry which is preliminary data.</text>
</comment>
<name>A0A1F5G7R1_9BACT</name>